<keyword evidence="3" id="KW-0805">Transcription regulation</keyword>
<keyword evidence="5" id="KW-0804">Transcription</keyword>
<evidence type="ECO:0000256" key="1">
    <source>
        <dbReference type="ARBA" id="ARBA00022723"/>
    </source>
</evidence>
<keyword evidence="1" id="KW-0479">Metal-binding</keyword>
<accession>A0A1L7X8L6</accession>
<evidence type="ECO:0000256" key="3">
    <source>
        <dbReference type="ARBA" id="ARBA00023015"/>
    </source>
</evidence>
<dbReference type="Pfam" id="PF11951">
    <property type="entry name" value="Fungal_trans_2"/>
    <property type="match status" value="1"/>
</dbReference>
<evidence type="ECO:0000313" key="7">
    <source>
        <dbReference type="EMBL" id="CZR61336.1"/>
    </source>
</evidence>
<sequence>MAETSEGICPPNRKRKSYGPKVRTGCITCKQRCLKWGGRCDGYEIDAPRTKPVTTVAKRILPKLPNVKPLCRSPDTSLFSNDLEYQAFQEYSHHTARHLTGFRETEIWGHVVLQASETDPALRHAVTAIGALNLQDSVENSNDKARLEFAYREYDMAIVGLRKATTEGRADIRTKLIACIVFSCLEAYLGNNEMASGQAYQAIELMEQYTKYRLQGQAQTRPPPLDTEIVEMLMLFEIQFPTYYDGRGEEKYRERRQRFGITVDHIPKEFTNLKQASSMLSRIMLWGIYVRFTRDGDNFAPPLIFNEKLPPVLGLRHSTTDYIALAKALNKYKEWEVAFEPLRTKARRVPGTKLFNGVALLQLHCQACYLWMATGAPDRSMYYRKYTKQLRETVALAKIVNAQQVEGSFSLDFRTVLPLMVVSFMYRHIGVRRDIIQLFLDSPRREGLWDSVLLARIMKWRASIEEEGLDEDEEYVPEDRIADIVLVEQNAATKCAYVVCRQGGEGGASHEITLYF</sequence>
<dbReference type="EMBL" id="FJOG01000018">
    <property type="protein sequence ID" value="CZR61336.1"/>
    <property type="molecule type" value="Genomic_DNA"/>
</dbReference>
<dbReference type="OrthoDB" id="3598904at2759"/>
<protein>
    <recommendedName>
        <fullName evidence="9">Zn(2)-C6 fungal-type domain-containing protein</fullName>
    </recommendedName>
</protein>
<evidence type="ECO:0000256" key="2">
    <source>
        <dbReference type="ARBA" id="ARBA00022833"/>
    </source>
</evidence>
<name>A0A1L7X8L6_9HELO</name>
<dbReference type="GO" id="GO:0003677">
    <property type="term" value="F:DNA binding"/>
    <property type="evidence" value="ECO:0007669"/>
    <property type="project" value="UniProtKB-KW"/>
</dbReference>
<reference evidence="7 8" key="1">
    <citation type="submission" date="2016-03" db="EMBL/GenBank/DDBJ databases">
        <authorList>
            <person name="Ploux O."/>
        </authorList>
    </citation>
    <scope>NUCLEOTIDE SEQUENCE [LARGE SCALE GENOMIC DNA]</scope>
    <source>
        <strain evidence="7 8">UAMH 11012</strain>
    </source>
</reference>
<dbReference type="PANTHER" id="PTHR36206:SF4">
    <property type="entry name" value="HYPOTHETICAL CONSERVED PROTEIN (EUROFUNG)-RELATED"/>
    <property type="match status" value="1"/>
</dbReference>
<evidence type="ECO:0000256" key="6">
    <source>
        <dbReference type="ARBA" id="ARBA00023242"/>
    </source>
</evidence>
<gene>
    <name evidence="7" type="ORF">PAC_11232</name>
</gene>
<keyword evidence="4" id="KW-0238">DNA-binding</keyword>
<evidence type="ECO:0000256" key="4">
    <source>
        <dbReference type="ARBA" id="ARBA00023125"/>
    </source>
</evidence>
<evidence type="ECO:0000256" key="5">
    <source>
        <dbReference type="ARBA" id="ARBA00023163"/>
    </source>
</evidence>
<dbReference type="PANTHER" id="PTHR36206">
    <property type="entry name" value="ASPERCRYPTIN BIOSYNTHESIS CLUSTER-SPECIFIC TRANSCRIPTION REGULATOR ATNN-RELATED"/>
    <property type="match status" value="1"/>
</dbReference>
<dbReference type="InterPro" id="IPR052360">
    <property type="entry name" value="Transcr_Regulatory_Proteins"/>
</dbReference>
<dbReference type="Proteomes" id="UP000184330">
    <property type="component" value="Unassembled WGS sequence"/>
</dbReference>
<dbReference type="STRING" id="576137.A0A1L7X8L6"/>
<dbReference type="GO" id="GO:0046872">
    <property type="term" value="F:metal ion binding"/>
    <property type="evidence" value="ECO:0007669"/>
    <property type="project" value="UniProtKB-KW"/>
</dbReference>
<dbReference type="AlphaFoldDB" id="A0A1L7X8L6"/>
<dbReference type="InterPro" id="IPR021858">
    <property type="entry name" value="Fun_TF"/>
</dbReference>
<keyword evidence="6" id="KW-0539">Nucleus</keyword>
<organism evidence="7 8">
    <name type="scientific">Phialocephala subalpina</name>
    <dbReference type="NCBI Taxonomy" id="576137"/>
    <lineage>
        <taxon>Eukaryota</taxon>
        <taxon>Fungi</taxon>
        <taxon>Dikarya</taxon>
        <taxon>Ascomycota</taxon>
        <taxon>Pezizomycotina</taxon>
        <taxon>Leotiomycetes</taxon>
        <taxon>Helotiales</taxon>
        <taxon>Mollisiaceae</taxon>
        <taxon>Phialocephala</taxon>
        <taxon>Phialocephala fortinii species complex</taxon>
    </lineage>
</organism>
<proteinExistence type="predicted"/>
<evidence type="ECO:0000313" key="8">
    <source>
        <dbReference type="Proteomes" id="UP000184330"/>
    </source>
</evidence>
<keyword evidence="8" id="KW-1185">Reference proteome</keyword>
<keyword evidence="2" id="KW-0862">Zinc</keyword>
<evidence type="ECO:0008006" key="9">
    <source>
        <dbReference type="Google" id="ProtNLM"/>
    </source>
</evidence>